<evidence type="ECO:0000313" key="2">
    <source>
        <dbReference type="Proteomes" id="UP000266091"/>
    </source>
</evidence>
<sequence length="130" mass="15066">MHDLLTRWENIGVSKKIISIFDRGYCSRENLRLLCKNKHHFIMAAKTDHSFIRDAIEDNLPAFWDMTNNVRGHNLTAVQTQVTIPGTKEDPKSCSVWVYIYYSLAVANNEQDKFLSDLVTFESKLGWKNT</sequence>
<dbReference type="Proteomes" id="UP000266091">
    <property type="component" value="Unassembled WGS sequence"/>
</dbReference>
<organism evidence="1 2">
    <name type="scientific">Mesosutterella multiformis</name>
    <dbReference type="NCBI Taxonomy" id="2259133"/>
    <lineage>
        <taxon>Bacteria</taxon>
        <taxon>Pseudomonadati</taxon>
        <taxon>Pseudomonadota</taxon>
        <taxon>Betaproteobacteria</taxon>
        <taxon>Burkholderiales</taxon>
        <taxon>Sutterellaceae</taxon>
        <taxon>Mesosutterella</taxon>
    </lineage>
</organism>
<accession>A0A388SHE7</accession>
<reference evidence="1 2" key="1">
    <citation type="journal article" date="2018" name="Int. J. Syst. Evol. Microbiol.">
        <title>Mesosutterella multiformis gen. nov., sp. nov., a member of the family Sutterellaceae and Sutterella megalosphaeroides sp. nov., isolated from human faeces.</title>
        <authorList>
            <person name="Sakamoto M."/>
            <person name="Ikeyama N."/>
            <person name="Kunihiro T."/>
            <person name="Iino T."/>
            <person name="Yuki M."/>
            <person name="Ohkuma M."/>
        </authorList>
    </citation>
    <scope>NUCLEOTIDE SEQUENCE [LARGE SCALE GENOMIC DNA]</scope>
    <source>
        <strain evidence="1 2">4NBBH2</strain>
    </source>
</reference>
<evidence type="ECO:0000313" key="1">
    <source>
        <dbReference type="EMBL" id="GBO94860.1"/>
    </source>
</evidence>
<dbReference type="AlphaFoldDB" id="A0A388SHE7"/>
<evidence type="ECO:0008006" key="3">
    <source>
        <dbReference type="Google" id="ProtNLM"/>
    </source>
</evidence>
<comment type="caution">
    <text evidence="1">The sequence shown here is derived from an EMBL/GenBank/DDBJ whole genome shotgun (WGS) entry which is preliminary data.</text>
</comment>
<gene>
    <name evidence="1" type="ORF">MESMUL_22140</name>
</gene>
<name>A0A388SHE7_9BURK</name>
<dbReference type="EMBL" id="BGZJ01000002">
    <property type="protein sequence ID" value="GBO94860.1"/>
    <property type="molecule type" value="Genomic_DNA"/>
</dbReference>
<keyword evidence="2" id="KW-1185">Reference proteome</keyword>
<proteinExistence type="predicted"/>
<protein>
    <recommendedName>
        <fullName evidence="3">Transposase IS4-like domain-containing protein</fullName>
    </recommendedName>
</protein>